<keyword evidence="1" id="KW-0472">Membrane</keyword>
<dbReference type="Proteomes" id="UP001457282">
    <property type="component" value="Unassembled WGS sequence"/>
</dbReference>
<keyword evidence="3" id="KW-1185">Reference proteome</keyword>
<name>A0AAW1YKC3_RUBAR</name>
<dbReference type="AlphaFoldDB" id="A0AAW1YKC3"/>
<comment type="caution">
    <text evidence="2">The sequence shown here is derived from an EMBL/GenBank/DDBJ whole genome shotgun (WGS) entry which is preliminary data.</text>
</comment>
<evidence type="ECO:0000313" key="3">
    <source>
        <dbReference type="Proteomes" id="UP001457282"/>
    </source>
</evidence>
<feature type="transmembrane region" description="Helical" evidence="1">
    <location>
        <begin position="58"/>
        <end position="76"/>
    </location>
</feature>
<evidence type="ECO:0000256" key="1">
    <source>
        <dbReference type="SAM" id="Phobius"/>
    </source>
</evidence>
<feature type="transmembrane region" description="Helical" evidence="1">
    <location>
        <begin position="17"/>
        <end position="37"/>
    </location>
</feature>
<gene>
    <name evidence="2" type="ORF">M0R45_004654</name>
</gene>
<protein>
    <submittedName>
        <fullName evidence="2">Uncharacterized protein</fullName>
    </submittedName>
</protein>
<accession>A0AAW1YKC3</accession>
<dbReference type="EMBL" id="JBEDUW010000001">
    <property type="protein sequence ID" value="KAK9949114.1"/>
    <property type="molecule type" value="Genomic_DNA"/>
</dbReference>
<proteinExistence type="predicted"/>
<keyword evidence="1" id="KW-1133">Transmembrane helix</keyword>
<reference evidence="2 3" key="1">
    <citation type="journal article" date="2023" name="G3 (Bethesda)">
        <title>A chromosome-length genome assembly and annotation of blackberry (Rubus argutus, cv. 'Hillquist').</title>
        <authorList>
            <person name="Bruna T."/>
            <person name="Aryal R."/>
            <person name="Dudchenko O."/>
            <person name="Sargent D.J."/>
            <person name="Mead D."/>
            <person name="Buti M."/>
            <person name="Cavallini A."/>
            <person name="Hytonen T."/>
            <person name="Andres J."/>
            <person name="Pham M."/>
            <person name="Weisz D."/>
            <person name="Mascagni F."/>
            <person name="Usai G."/>
            <person name="Natali L."/>
            <person name="Bassil N."/>
            <person name="Fernandez G.E."/>
            <person name="Lomsadze A."/>
            <person name="Armour M."/>
            <person name="Olukolu B."/>
            <person name="Poorten T."/>
            <person name="Britton C."/>
            <person name="Davik J."/>
            <person name="Ashrafi H."/>
            <person name="Aiden E.L."/>
            <person name="Borodovsky M."/>
            <person name="Worthington M."/>
        </authorList>
    </citation>
    <scope>NUCLEOTIDE SEQUENCE [LARGE SCALE GENOMIC DNA]</scope>
    <source>
        <strain evidence="2">PI 553951</strain>
    </source>
</reference>
<organism evidence="2 3">
    <name type="scientific">Rubus argutus</name>
    <name type="common">Southern blackberry</name>
    <dbReference type="NCBI Taxonomy" id="59490"/>
    <lineage>
        <taxon>Eukaryota</taxon>
        <taxon>Viridiplantae</taxon>
        <taxon>Streptophyta</taxon>
        <taxon>Embryophyta</taxon>
        <taxon>Tracheophyta</taxon>
        <taxon>Spermatophyta</taxon>
        <taxon>Magnoliopsida</taxon>
        <taxon>eudicotyledons</taxon>
        <taxon>Gunneridae</taxon>
        <taxon>Pentapetalae</taxon>
        <taxon>rosids</taxon>
        <taxon>fabids</taxon>
        <taxon>Rosales</taxon>
        <taxon>Rosaceae</taxon>
        <taxon>Rosoideae</taxon>
        <taxon>Rosoideae incertae sedis</taxon>
        <taxon>Rubus</taxon>
    </lineage>
</organism>
<evidence type="ECO:0000313" key="2">
    <source>
        <dbReference type="EMBL" id="KAK9949114.1"/>
    </source>
</evidence>
<sequence>MVSAAKKGNEDKMAKDAITLISSFSSALVAFVCWMNLKRNGNLNKSQKMALLRDSGTMLALIAMVLAHISGTYALYGQRLEI</sequence>
<keyword evidence="1" id="KW-0812">Transmembrane</keyword>